<dbReference type="PROSITE" id="PS50234">
    <property type="entry name" value="VWFA"/>
    <property type="match status" value="1"/>
</dbReference>
<dbReference type="InterPro" id="IPR000742">
    <property type="entry name" value="EGF"/>
</dbReference>
<protein>
    <submittedName>
        <fullName evidence="9">von Willebrand factor A domain-containing protein 2-like</fullName>
    </submittedName>
</protein>
<dbReference type="AlphaFoldDB" id="A0A9J7HQ86"/>
<dbReference type="SUPFAM" id="SSF57196">
    <property type="entry name" value="EGF/Laminin"/>
    <property type="match status" value="1"/>
</dbReference>
<dbReference type="GO" id="GO:0005509">
    <property type="term" value="F:calcium ion binding"/>
    <property type="evidence" value="ECO:0007669"/>
    <property type="project" value="InterPro"/>
</dbReference>
<dbReference type="PROSITE" id="PS50026">
    <property type="entry name" value="EGF_3"/>
    <property type="match status" value="1"/>
</dbReference>
<dbReference type="InterPro" id="IPR002035">
    <property type="entry name" value="VWF_A"/>
</dbReference>
<dbReference type="Proteomes" id="UP000001554">
    <property type="component" value="Chromosome 19"/>
</dbReference>
<dbReference type="InterPro" id="IPR001881">
    <property type="entry name" value="EGF-like_Ca-bd_dom"/>
</dbReference>
<evidence type="ECO:0000259" key="6">
    <source>
        <dbReference type="PROSITE" id="PS50026"/>
    </source>
</evidence>
<evidence type="ECO:0000256" key="5">
    <source>
        <dbReference type="PROSITE-ProRule" id="PRU00076"/>
    </source>
</evidence>
<evidence type="ECO:0000313" key="8">
    <source>
        <dbReference type="Proteomes" id="UP000001554"/>
    </source>
</evidence>
<dbReference type="RefSeq" id="XP_035662465.1">
    <property type="nucleotide sequence ID" value="XM_035806572.1"/>
</dbReference>
<dbReference type="Pfam" id="PF00008">
    <property type="entry name" value="EGF"/>
    <property type="match status" value="1"/>
</dbReference>
<keyword evidence="4 5" id="KW-1015">Disulfide bond</keyword>
<dbReference type="CDD" id="cd00054">
    <property type="entry name" value="EGF_CA"/>
    <property type="match status" value="1"/>
</dbReference>
<evidence type="ECO:0000256" key="2">
    <source>
        <dbReference type="ARBA" id="ARBA00022729"/>
    </source>
</evidence>
<dbReference type="FunFam" id="2.10.25.10:FF:000602">
    <property type="entry name" value="Notch receptor protein"/>
    <property type="match status" value="1"/>
</dbReference>
<dbReference type="Gene3D" id="3.40.50.410">
    <property type="entry name" value="von Willebrand factor, type A domain"/>
    <property type="match status" value="1"/>
</dbReference>
<dbReference type="SMART" id="SM00327">
    <property type="entry name" value="VWA"/>
    <property type="match status" value="1"/>
</dbReference>
<keyword evidence="1 5" id="KW-0245">EGF-like domain</keyword>
<sequence length="231" mass="23987">MYTTAPICNAPLDLFFVLDGSGSVTYANFDKVKEFTENVVNAFDISASSTRVGVVQYSTSNTLEFNLGDHSDKPSTLAAIDSISYQGGGTRTGSALEFARLNAAWRGGSVPKVMIVVTDGKSGDSVASSANDLASQGVDVYAIGVGNYDATQLLEIAAGNQNNVIELTDFNALSAEINQIAQTVCAAAQTNPCQSNPCQNGGQCVSINNGQAYQCSCPTGFVGANCQTGFS</sequence>
<dbReference type="PROSITE" id="PS01186">
    <property type="entry name" value="EGF_2"/>
    <property type="match status" value="1"/>
</dbReference>
<dbReference type="OMA" id="QRIRYPR"/>
<dbReference type="PRINTS" id="PR00010">
    <property type="entry name" value="EGFBLOOD"/>
</dbReference>
<dbReference type="GeneID" id="118406511"/>
<dbReference type="KEGG" id="bfo:118406511"/>
<dbReference type="SMART" id="SM00179">
    <property type="entry name" value="EGF_CA"/>
    <property type="match status" value="1"/>
</dbReference>
<keyword evidence="2" id="KW-0732">Signal</keyword>
<dbReference type="Gene3D" id="2.10.25.10">
    <property type="entry name" value="Laminin"/>
    <property type="match status" value="1"/>
</dbReference>
<feature type="domain" description="EGF-like" evidence="6">
    <location>
        <begin position="189"/>
        <end position="227"/>
    </location>
</feature>
<dbReference type="SMART" id="SM00181">
    <property type="entry name" value="EGF"/>
    <property type="match status" value="1"/>
</dbReference>
<comment type="caution">
    <text evidence="5">Lacks conserved residue(s) required for the propagation of feature annotation.</text>
</comment>
<feature type="disulfide bond" evidence="5">
    <location>
        <begin position="217"/>
        <end position="226"/>
    </location>
</feature>
<proteinExistence type="predicted"/>
<keyword evidence="3" id="KW-0677">Repeat</keyword>
<organism evidence="8 9">
    <name type="scientific">Branchiostoma floridae</name>
    <name type="common">Florida lancelet</name>
    <name type="synonym">Amphioxus</name>
    <dbReference type="NCBI Taxonomy" id="7739"/>
    <lineage>
        <taxon>Eukaryota</taxon>
        <taxon>Metazoa</taxon>
        <taxon>Chordata</taxon>
        <taxon>Cephalochordata</taxon>
        <taxon>Leptocardii</taxon>
        <taxon>Amphioxiformes</taxon>
        <taxon>Branchiostomatidae</taxon>
        <taxon>Branchiostoma</taxon>
    </lineage>
</organism>
<dbReference type="FunFam" id="3.40.50.410:FF:000047">
    <property type="entry name" value="von Willebrand factor A domain containing 2"/>
    <property type="match status" value="1"/>
</dbReference>
<keyword evidence="8" id="KW-1185">Reference proteome</keyword>
<dbReference type="InterPro" id="IPR050525">
    <property type="entry name" value="ECM_Assembly_Org"/>
</dbReference>
<reference evidence="9" key="2">
    <citation type="submission" date="2025-08" db="UniProtKB">
        <authorList>
            <consortium name="RefSeq"/>
        </authorList>
    </citation>
    <scope>IDENTIFICATION</scope>
    <source>
        <strain evidence="9">S238N-H82</strain>
        <tissue evidence="9">Testes</tissue>
    </source>
</reference>
<gene>
    <name evidence="9" type="primary">LOC118406511</name>
</gene>
<feature type="domain" description="VWFA" evidence="7">
    <location>
        <begin position="13"/>
        <end position="180"/>
    </location>
</feature>
<reference evidence="8" key="1">
    <citation type="journal article" date="2020" name="Nat. Ecol. Evol.">
        <title>Deeply conserved synteny resolves early events in vertebrate evolution.</title>
        <authorList>
            <person name="Simakov O."/>
            <person name="Marletaz F."/>
            <person name="Yue J.X."/>
            <person name="O'Connell B."/>
            <person name="Jenkins J."/>
            <person name="Brandt A."/>
            <person name="Calef R."/>
            <person name="Tung C.H."/>
            <person name="Huang T.K."/>
            <person name="Schmutz J."/>
            <person name="Satoh N."/>
            <person name="Yu J.K."/>
            <person name="Putnam N.H."/>
            <person name="Green R.E."/>
            <person name="Rokhsar D.S."/>
        </authorList>
    </citation>
    <scope>NUCLEOTIDE SEQUENCE [LARGE SCALE GENOMIC DNA]</scope>
    <source>
        <strain evidence="8">S238N-H82</strain>
    </source>
</reference>
<dbReference type="SUPFAM" id="SSF53300">
    <property type="entry name" value="vWA-like"/>
    <property type="match status" value="1"/>
</dbReference>
<evidence type="ECO:0000256" key="3">
    <source>
        <dbReference type="ARBA" id="ARBA00022737"/>
    </source>
</evidence>
<evidence type="ECO:0000259" key="7">
    <source>
        <dbReference type="PROSITE" id="PS50234"/>
    </source>
</evidence>
<dbReference type="OrthoDB" id="10256829at2759"/>
<dbReference type="PANTHER" id="PTHR24020">
    <property type="entry name" value="COLLAGEN ALPHA"/>
    <property type="match status" value="1"/>
</dbReference>
<dbReference type="Pfam" id="PF00092">
    <property type="entry name" value="VWA"/>
    <property type="match status" value="1"/>
</dbReference>
<dbReference type="PANTHER" id="PTHR24020:SF87">
    <property type="entry name" value="COLLAGEN ALPHA-1(VI) CHAIN-LIKE"/>
    <property type="match status" value="1"/>
</dbReference>
<dbReference type="PRINTS" id="PR00453">
    <property type="entry name" value="VWFADOMAIN"/>
</dbReference>
<evidence type="ECO:0000256" key="4">
    <source>
        <dbReference type="ARBA" id="ARBA00023157"/>
    </source>
</evidence>
<name>A0A9J7HQ86_BRAFL</name>
<feature type="disulfide bond" evidence="5">
    <location>
        <begin position="198"/>
        <end position="215"/>
    </location>
</feature>
<accession>A0A9J7HQ86</accession>
<dbReference type="PROSITE" id="PS00022">
    <property type="entry name" value="EGF_1"/>
    <property type="match status" value="1"/>
</dbReference>
<dbReference type="CDD" id="cd01472">
    <property type="entry name" value="vWA_collagen"/>
    <property type="match status" value="1"/>
</dbReference>
<evidence type="ECO:0000313" key="9">
    <source>
        <dbReference type="RefSeq" id="XP_035662465.1"/>
    </source>
</evidence>
<dbReference type="InterPro" id="IPR036465">
    <property type="entry name" value="vWFA_dom_sf"/>
</dbReference>
<evidence type="ECO:0000256" key="1">
    <source>
        <dbReference type="ARBA" id="ARBA00022536"/>
    </source>
</evidence>